<dbReference type="SMART" id="SM01291">
    <property type="entry name" value="N-SET"/>
    <property type="match status" value="1"/>
</dbReference>
<dbReference type="PANTHER" id="PTHR45814:SF2">
    <property type="entry name" value="HISTONE-LYSINE N-METHYLTRANSFERASE SETD1"/>
    <property type="match status" value="1"/>
</dbReference>
<evidence type="ECO:0000313" key="20">
    <source>
        <dbReference type="Proteomes" id="UP001159428"/>
    </source>
</evidence>
<dbReference type="SMART" id="SM00360">
    <property type="entry name" value="RRM"/>
    <property type="match status" value="1"/>
</dbReference>
<evidence type="ECO:0000259" key="16">
    <source>
        <dbReference type="PROSITE" id="PS50102"/>
    </source>
</evidence>
<dbReference type="GO" id="GO:0048188">
    <property type="term" value="C:Set1C/COMPASS complex"/>
    <property type="evidence" value="ECO:0007669"/>
    <property type="project" value="InterPro"/>
</dbReference>
<dbReference type="Proteomes" id="UP001159428">
    <property type="component" value="Unassembled WGS sequence"/>
</dbReference>
<comment type="catalytic activity">
    <reaction evidence="12">
        <text>N(6)-methyl-L-lysyl(4)-[histone H3] + S-adenosyl-L-methionine = N(6),N(6)-dimethyl-L-lysyl(4)-[histone H3] + S-adenosyl-L-homocysteine + H(+)</text>
        <dbReference type="Rhea" id="RHEA:60268"/>
        <dbReference type="Rhea" id="RHEA-COMP:15540"/>
        <dbReference type="Rhea" id="RHEA-COMP:15543"/>
        <dbReference type="ChEBI" id="CHEBI:15378"/>
        <dbReference type="ChEBI" id="CHEBI:57856"/>
        <dbReference type="ChEBI" id="CHEBI:59789"/>
        <dbReference type="ChEBI" id="CHEBI:61929"/>
        <dbReference type="ChEBI" id="CHEBI:61976"/>
    </reaction>
</comment>
<dbReference type="PROSITE" id="PS50280">
    <property type="entry name" value="SET"/>
    <property type="match status" value="1"/>
</dbReference>
<feature type="compositionally biased region" description="Polar residues" evidence="15">
    <location>
        <begin position="21"/>
        <end position="30"/>
    </location>
</feature>
<keyword evidence="8" id="KW-0805">Transcription regulation</keyword>
<evidence type="ECO:0000259" key="18">
    <source>
        <dbReference type="PROSITE" id="PS50868"/>
    </source>
</evidence>
<feature type="compositionally biased region" description="Basic and acidic residues" evidence="15">
    <location>
        <begin position="600"/>
        <end position="641"/>
    </location>
</feature>
<dbReference type="PROSITE" id="PS50868">
    <property type="entry name" value="POST_SET"/>
    <property type="match status" value="1"/>
</dbReference>
<feature type="compositionally biased region" description="Polar residues" evidence="15">
    <location>
        <begin position="1282"/>
        <end position="1292"/>
    </location>
</feature>
<evidence type="ECO:0000256" key="9">
    <source>
        <dbReference type="ARBA" id="ARBA00023163"/>
    </source>
</evidence>
<feature type="compositionally biased region" description="Basic and acidic residues" evidence="15">
    <location>
        <begin position="486"/>
        <end position="539"/>
    </location>
</feature>
<dbReference type="Gene3D" id="2.170.270.10">
    <property type="entry name" value="SET domain"/>
    <property type="match status" value="1"/>
</dbReference>
<keyword evidence="5" id="KW-0949">S-adenosyl-L-methionine</keyword>
<comment type="catalytic activity">
    <reaction evidence="13">
        <text>N(6),N(6)-dimethyl-L-lysyl(4)-[histone H3] + S-adenosyl-L-methionine = N(6),N(6),N(6)-trimethyl-L-lysyl(4)-[histone H3] + S-adenosyl-L-homocysteine + H(+)</text>
        <dbReference type="Rhea" id="RHEA:60272"/>
        <dbReference type="Rhea" id="RHEA-COMP:15537"/>
        <dbReference type="Rhea" id="RHEA-COMP:15540"/>
        <dbReference type="ChEBI" id="CHEBI:15378"/>
        <dbReference type="ChEBI" id="CHEBI:57856"/>
        <dbReference type="ChEBI" id="CHEBI:59789"/>
        <dbReference type="ChEBI" id="CHEBI:61961"/>
        <dbReference type="ChEBI" id="CHEBI:61976"/>
    </reaction>
</comment>
<dbReference type="GO" id="GO:0032259">
    <property type="term" value="P:methylation"/>
    <property type="evidence" value="ECO:0007669"/>
    <property type="project" value="UniProtKB-KW"/>
</dbReference>
<organism evidence="19 20">
    <name type="scientific">Pocillopora meandrina</name>
    <dbReference type="NCBI Taxonomy" id="46732"/>
    <lineage>
        <taxon>Eukaryota</taxon>
        <taxon>Metazoa</taxon>
        <taxon>Cnidaria</taxon>
        <taxon>Anthozoa</taxon>
        <taxon>Hexacorallia</taxon>
        <taxon>Scleractinia</taxon>
        <taxon>Astrocoeniina</taxon>
        <taxon>Pocilloporidae</taxon>
        <taxon>Pocillopora</taxon>
    </lineage>
</organism>
<gene>
    <name evidence="19" type="ORF">PMEA_00002587</name>
</gene>
<feature type="compositionally biased region" description="Basic and acidic residues" evidence="15">
    <location>
        <begin position="1342"/>
        <end position="1352"/>
    </location>
</feature>
<feature type="region of interest" description="Disordered" evidence="15">
    <location>
        <begin position="755"/>
        <end position="778"/>
    </location>
</feature>
<evidence type="ECO:0000256" key="14">
    <source>
        <dbReference type="PROSITE-ProRule" id="PRU00176"/>
    </source>
</evidence>
<feature type="region of interest" description="Disordered" evidence="15">
    <location>
        <begin position="1381"/>
        <end position="1415"/>
    </location>
</feature>
<evidence type="ECO:0000313" key="19">
    <source>
        <dbReference type="EMBL" id="CAH3108521.1"/>
    </source>
</evidence>
<evidence type="ECO:0000256" key="1">
    <source>
        <dbReference type="ARBA" id="ARBA00004123"/>
    </source>
</evidence>
<dbReference type="PANTHER" id="PTHR45814">
    <property type="entry name" value="HISTONE-LYSINE N-METHYLTRANSFERASE SETD1"/>
    <property type="match status" value="1"/>
</dbReference>
<feature type="compositionally biased region" description="Polar residues" evidence="15">
    <location>
        <begin position="643"/>
        <end position="667"/>
    </location>
</feature>
<dbReference type="CDD" id="cd19169">
    <property type="entry name" value="SET_SETD1"/>
    <property type="match status" value="1"/>
</dbReference>
<name>A0AAU9WBF5_9CNID</name>
<feature type="compositionally biased region" description="Basic and acidic residues" evidence="15">
    <location>
        <begin position="668"/>
        <end position="687"/>
    </location>
</feature>
<dbReference type="EMBL" id="CALNXJ010000011">
    <property type="protein sequence ID" value="CAH3108521.1"/>
    <property type="molecule type" value="Genomic_DNA"/>
</dbReference>
<dbReference type="EC" id="2.1.1.354" evidence="2"/>
<evidence type="ECO:0000256" key="7">
    <source>
        <dbReference type="ARBA" id="ARBA00022884"/>
    </source>
</evidence>
<keyword evidence="9" id="KW-0804">Transcription</keyword>
<proteinExistence type="predicted"/>
<keyword evidence="7 14" id="KW-0694">RNA-binding</keyword>
<feature type="region of interest" description="Disordered" evidence="15">
    <location>
        <begin position="290"/>
        <end position="455"/>
    </location>
</feature>
<feature type="compositionally biased region" description="Polar residues" evidence="15">
    <location>
        <begin position="1137"/>
        <end position="1156"/>
    </location>
</feature>
<dbReference type="Pfam" id="PF00076">
    <property type="entry name" value="RRM_1"/>
    <property type="match status" value="1"/>
</dbReference>
<dbReference type="InterPro" id="IPR024657">
    <property type="entry name" value="COMPASS_Set1_N-SET"/>
</dbReference>
<evidence type="ECO:0000259" key="17">
    <source>
        <dbReference type="PROSITE" id="PS50280"/>
    </source>
</evidence>
<feature type="region of interest" description="Disordered" evidence="15">
    <location>
        <begin position="486"/>
        <end position="694"/>
    </location>
</feature>
<feature type="compositionally biased region" description="Low complexity" evidence="15">
    <location>
        <begin position="228"/>
        <end position="245"/>
    </location>
</feature>
<evidence type="ECO:0000256" key="6">
    <source>
        <dbReference type="ARBA" id="ARBA00022853"/>
    </source>
</evidence>
<keyword evidence="10" id="KW-0539">Nucleus</keyword>
<evidence type="ECO:0000256" key="13">
    <source>
        <dbReference type="ARBA" id="ARBA00049129"/>
    </source>
</evidence>
<dbReference type="GO" id="GO:0140999">
    <property type="term" value="F:histone H3K4 trimethyltransferase activity"/>
    <property type="evidence" value="ECO:0007669"/>
    <property type="project" value="UniProtKB-EC"/>
</dbReference>
<feature type="domain" description="Post-SET" evidence="18">
    <location>
        <begin position="1938"/>
        <end position="1954"/>
    </location>
</feature>
<dbReference type="InterPro" id="IPR037841">
    <property type="entry name" value="SET_SETD1A/B"/>
</dbReference>
<keyword evidence="3" id="KW-0489">Methyltransferase</keyword>
<dbReference type="SUPFAM" id="SSF101447">
    <property type="entry name" value="Formin homology 2 domain (FH2 domain)"/>
    <property type="match status" value="1"/>
</dbReference>
<feature type="region of interest" description="Disordered" evidence="15">
    <location>
        <begin position="1462"/>
        <end position="1501"/>
    </location>
</feature>
<keyword evidence="6" id="KW-0156">Chromatin regulator</keyword>
<dbReference type="GO" id="GO:0003723">
    <property type="term" value="F:RNA binding"/>
    <property type="evidence" value="ECO:0007669"/>
    <property type="project" value="UniProtKB-UniRule"/>
</dbReference>
<dbReference type="Pfam" id="PF11764">
    <property type="entry name" value="N-SET"/>
    <property type="match status" value="1"/>
</dbReference>
<feature type="region of interest" description="Disordered" evidence="15">
    <location>
        <begin position="201"/>
        <end position="245"/>
    </location>
</feature>
<dbReference type="InterPro" id="IPR000504">
    <property type="entry name" value="RRM_dom"/>
</dbReference>
<feature type="compositionally biased region" description="Acidic residues" evidence="15">
    <location>
        <begin position="1302"/>
        <end position="1341"/>
    </location>
</feature>
<feature type="region of interest" description="Disordered" evidence="15">
    <location>
        <begin position="859"/>
        <end position="953"/>
    </location>
</feature>
<keyword evidence="20" id="KW-1185">Reference proteome</keyword>
<evidence type="ECO:0000256" key="4">
    <source>
        <dbReference type="ARBA" id="ARBA00022679"/>
    </source>
</evidence>
<evidence type="ECO:0000256" key="2">
    <source>
        <dbReference type="ARBA" id="ARBA00012182"/>
    </source>
</evidence>
<feature type="compositionally biased region" description="Polar residues" evidence="15">
    <location>
        <begin position="290"/>
        <end position="301"/>
    </location>
</feature>
<dbReference type="InterPro" id="IPR044570">
    <property type="entry name" value="Set1-like"/>
</dbReference>
<evidence type="ECO:0000256" key="5">
    <source>
        <dbReference type="ARBA" id="ARBA00022691"/>
    </source>
</evidence>
<feature type="compositionally biased region" description="Basic and acidic residues" evidence="15">
    <location>
        <begin position="1462"/>
        <end position="1475"/>
    </location>
</feature>
<dbReference type="SUPFAM" id="SSF82199">
    <property type="entry name" value="SET domain"/>
    <property type="match status" value="1"/>
</dbReference>
<reference evidence="19 20" key="1">
    <citation type="submission" date="2022-05" db="EMBL/GenBank/DDBJ databases">
        <authorList>
            <consortium name="Genoscope - CEA"/>
            <person name="William W."/>
        </authorList>
    </citation>
    <scope>NUCLEOTIDE SEQUENCE [LARGE SCALE GENOMIC DNA]</scope>
</reference>
<dbReference type="PROSITE" id="PS50102">
    <property type="entry name" value="RRM"/>
    <property type="match status" value="1"/>
</dbReference>
<comment type="caution">
    <text evidence="19">The sequence shown here is derived from an EMBL/GenBank/DDBJ whole genome shotgun (WGS) entry which is preliminary data.</text>
</comment>
<feature type="compositionally biased region" description="Basic and acidic residues" evidence="15">
    <location>
        <begin position="412"/>
        <end position="455"/>
    </location>
</feature>
<dbReference type="InterPro" id="IPR046341">
    <property type="entry name" value="SET_dom_sf"/>
</dbReference>
<evidence type="ECO:0000256" key="10">
    <source>
        <dbReference type="ARBA" id="ARBA00023242"/>
    </source>
</evidence>
<feature type="compositionally biased region" description="Basic and acidic residues" evidence="15">
    <location>
        <begin position="1210"/>
        <end position="1220"/>
    </location>
</feature>
<feature type="region of interest" description="Disordered" evidence="15">
    <location>
        <begin position="1"/>
        <end position="45"/>
    </location>
</feature>
<dbReference type="SMART" id="SM00508">
    <property type="entry name" value="PostSET"/>
    <property type="match status" value="1"/>
</dbReference>
<evidence type="ECO:0000256" key="11">
    <source>
        <dbReference type="ARBA" id="ARBA00047571"/>
    </source>
</evidence>
<feature type="region of interest" description="Disordered" evidence="15">
    <location>
        <begin position="1179"/>
        <end position="1367"/>
    </location>
</feature>
<feature type="compositionally biased region" description="Acidic residues" evidence="15">
    <location>
        <begin position="899"/>
        <end position="919"/>
    </location>
</feature>
<feature type="compositionally biased region" description="Basic and acidic residues" evidence="15">
    <location>
        <begin position="368"/>
        <end position="385"/>
    </location>
</feature>
<evidence type="ECO:0000256" key="15">
    <source>
        <dbReference type="SAM" id="MobiDB-lite"/>
    </source>
</evidence>
<feature type="region of interest" description="Disordered" evidence="15">
    <location>
        <begin position="1137"/>
        <end position="1160"/>
    </location>
</feature>
<dbReference type="InterPro" id="IPR035979">
    <property type="entry name" value="RBD_domain_sf"/>
</dbReference>
<evidence type="ECO:0000256" key="8">
    <source>
        <dbReference type="ARBA" id="ARBA00023015"/>
    </source>
</evidence>
<dbReference type="Gene3D" id="3.30.70.330">
    <property type="match status" value="1"/>
</dbReference>
<dbReference type="SUPFAM" id="SSF54928">
    <property type="entry name" value="RNA-binding domain, RBD"/>
    <property type="match status" value="1"/>
</dbReference>
<dbReference type="InterPro" id="IPR003616">
    <property type="entry name" value="Post-SET_dom"/>
</dbReference>
<dbReference type="InterPro" id="IPR001214">
    <property type="entry name" value="SET_dom"/>
</dbReference>
<dbReference type="InterPro" id="IPR012677">
    <property type="entry name" value="Nucleotide-bd_a/b_plait_sf"/>
</dbReference>
<feature type="compositionally biased region" description="Basic and acidic residues" evidence="15">
    <location>
        <begin position="549"/>
        <end position="591"/>
    </location>
</feature>
<protein>
    <recommendedName>
        <fullName evidence="2">[histone H3]-lysine(4) N-trimethyltransferase</fullName>
        <ecNumber evidence="2">2.1.1.354</ecNumber>
    </recommendedName>
</protein>
<dbReference type="SMART" id="SM00317">
    <property type="entry name" value="SET"/>
    <property type="match status" value="1"/>
</dbReference>
<feature type="compositionally biased region" description="Basic and acidic residues" evidence="15">
    <location>
        <begin position="1236"/>
        <end position="1253"/>
    </location>
</feature>
<comment type="subcellular location">
    <subcellularLocation>
        <location evidence="1">Nucleus</location>
    </subcellularLocation>
</comment>
<feature type="compositionally biased region" description="Pro residues" evidence="15">
    <location>
        <begin position="315"/>
        <end position="330"/>
    </location>
</feature>
<dbReference type="Pfam" id="PF00856">
    <property type="entry name" value="SET"/>
    <property type="match status" value="1"/>
</dbReference>
<comment type="catalytic activity">
    <reaction evidence="11">
        <text>L-lysyl(4)-[histone H3] + 3 S-adenosyl-L-methionine = N(6),N(6),N(6)-trimethyl-L-lysyl(4)-[histone H3] + 3 S-adenosyl-L-homocysteine + 3 H(+)</text>
        <dbReference type="Rhea" id="RHEA:60260"/>
        <dbReference type="Rhea" id="RHEA-COMP:15537"/>
        <dbReference type="Rhea" id="RHEA-COMP:15547"/>
        <dbReference type="ChEBI" id="CHEBI:15378"/>
        <dbReference type="ChEBI" id="CHEBI:29969"/>
        <dbReference type="ChEBI" id="CHEBI:57856"/>
        <dbReference type="ChEBI" id="CHEBI:59789"/>
        <dbReference type="ChEBI" id="CHEBI:61961"/>
        <dbReference type="EC" id="2.1.1.354"/>
    </reaction>
</comment>
<feature type="compositionally biased region" description="Acidic residues" evidence="15">
    <location>
        <begin position="1221"/>
        <end position="1230"/>
    </location>
</feature>
<keyword evidence="4" id="KW-0808">Transferase</keyword>
<feature type="domain" description="RRM" evidence="16">
    <location>
        <begin position="118"/>
        <end position="196"/>
    </location>
</feature>
<feature type="compositionally biased region" description="Low complexity" evidence="15">
    <location>
        <begin position="1390"/>
        <end position="1399"/>
    </location>
</feature>
<evidence type="ECO:0000256" key="12">
    <source>
        <dbReference type="ARBA" id="ARBA00047583"/>
    </source>
</evidence>
<dbReference type="FunFam" id="2.170.270.10:FF:000010">
    <property type="entry name" value="Histone-lysine N-methyltransferase"/>
    <property type="match status" value="1"/>
</dbReference>
<evidence type="ECO:0000256" key="3">
    <source>
        <dbReference type="ARBA" id="ARBA00022603"/>
    </source>
</evidence>
<feature type="domain" description="SET" evidence="17">
    <location>
        <begin position="1815"/>
        <end position="1932"/>
    </location>
</feature>
<sequence length="1954" mass="219912">MSYEPPVLSRKHASTDAKPPENNSRLQSRPSYGEKPGIPLGRSEENVQREDFKLLIDPAIKKGHAKIYRYGGVFPGQPPVVPKDPRSRRKRIWTHNKADLPVPNFKVDKWYVGIPPQREVLFSGLNDNVDKKFLQEICERYGRIEAIKIYYDPQTKKHTGKGRVTFETTTAAKMAVSKLDHTSVMGNIIKAHMEIGIKGHEVHGKHPPARRNSGHDSYSSAHIPTPSPSVISQSSTESSVLSPSLMMRKSPASSVRLQGDTWAKSLSASWDGTSPAVKKLAQSGSAFLSPQRVSSAQSTFEPVSPPHVFHRNDEPPPPPPPSSNPPPPPVERVSSKEPPPPPPKEKSDQSSSCLNYEDISPDPVFSPGRDEERSVPIHKGKDDNAKTTNKLIESFRRESMRTSSPPSKSRSPRIDRSESYSKWEKRKQMEREERHRDKHRDLDRPGESYDRDHVYKEDRRFDKYGDYRHKRDDYFEKKVDRRDNYRWDDYDRSRSGGRWEKDEHKYRKDRYSTSPRRGDDRRWAEARPRDPRLRDRDSEIGEVLSKNARHNERDKDGLNGEDDHSRDLRSRGRNQETSDTHIRDKRAKEWSNEVGSSDARTIESKEHRLIDGDIKGSVKDRENTSTDLKIRDPRLKDKDNDNESISQYDSAPNLTSQEGVDPQSKNSVADEKDKKLKSDSKTTESDAKAATAAEIISSVVAGNSLKETKAVHRYAEDAYTVGVEACSDEEPLPPGDERDVAHEVQLDINRSKIKAAQNAVKKRKLSETVPDENQSNGAKAKKIQIVLKSVQLTAADSKMDTPENLNHSLVDEECEDEEISGWRTVTFSSDKSTPEVAADVAVSSESGATLLQEKNLPLTEDISPFNSPAIERTGHAECNDSPVHVSAEPAAHDIYSDIEGNDEDDNEGEDVNNDRDDDAMSLSSISSNEDTLEVTEPESKPLPKSKGISVPPPNVVFPPYPPPMFNPTIPPPPFFNPRVPPPPIGPVTVPPPPLPVPGAVPHPNMRPPLPPARPILPPVVLPPSGPPIPVPPPAIPRSGFYDTRRAPQFPNAGFPNSGSYGFPKVEQKKTRRALIIDEVYRKICVELDAVLKRDIFKKLVEASAFKALESWWDNQTKPKTASPTTATTARNLQMCQTPPATVGLPSNSGTAASTIGPSPFERSHSMLLGLRASLPKLPSFKVKRAPEPPKTEQLISSSRKRSNTESSDIPPRETKRRILDDVDSEMETDLENSSSLDRRPRTISRLEEEERSHSPLQLDDSLDVAPKATIVRSSEADERRPSTGSSLYHTLYSSSSNSSESGSDESESDGEDEEEEVESGEGTGDESESESEEETESESEDDTRQVSDKEQQELEVNMGVEQEIDKDSKMEVVHMEKHQDDVFIEDQESSNEMLSNSMNAEKTREPESFSCKSGEILKTNELETVSKGMNYKVGESAPTETYRSFHIAHIVPDLFKNEDTLSKSRTSSVEEKDNSSENSGELVMKVEQPPLRTSDTRDTRNIEDSGHFLSEEKDITMKQGDSFEKTEVKSPLRAPVIGFREKETIERENYMFSHEEEQFPETDQNFDYSEERMPLLSPDKPLAVSLVELDHPYGLTIPEKLPPESVEEEAELFNDKNIIDTPLHEDRRLAESPIVDVVTVNSTLSLLPELTSPKPQFPVRSFEADDELVYEFQRVGIDAEDCYYLKVGFEQLQQVGSDSVVDAHWSSHSPTAQSVTKGRRKLKTEHGVRVHVTGCARAEGFYKIDIKEKAKYLQAQRRQLQCQANVTVEEQKTDGNKAKQQSREHRAIQRRLQSAVCNEEFGDLLKFNQLMVRKKQLRFAKSGIHDWGLFAMENIAADEMVTEYVGEIIRQPIADIRERRYEEMGIGSSYLFRVDQETIIDATTKGNFARFINHCCDPNCYAKIVTLENAKKIVIYSKRDIEVNEEITYDYKFPIEDEKIPCLCGSPQCRGTLN</sequence>
<accession>A0AAU9WBF5</accession>